<comment type="caution">
    <text evidence="7">The sequence shown here is derived from an EMBL/GenBank/DDBJ whole genome shotgun (WGS) entry which is preliminary data.</text>
</comment>
<feature type="transmembrane region" description="Helical" evidence="5">
    <location>
        <begin position="326"/>
        <end position="344"/>
    </location>
</feature>
<feature type="transmembrane region" description="Helical" evidence="5">
    <location>
        <begin position="88"/>
        <end position="107"/>
    </location>
</feature>
<evidence type="ECO:0000259" key="6">
    <source>
        <dbReference type="PROSITE" id="PS50850"/>
    </source>
</evidence>
<evidence type="ECO:0000256" key="1">
    <source>
        <dbReference type="ARBA" id="ARBA00004651"/>
    </source>
</evidence>
<evidence type="ECO:0000256" key="4">
    <source>
        <dbReference type="ARBA" id="ARBA00023136"/>
    </source>
</evidence>
<feature type="transmembrane region" description="Helical" evidence="5">
    <location>
        <begin position="386"/>
        <end position="409"/>
    </location>
</feature>
<proteinExistence type="predicted"/>
<feature type="transmembrane region" description="Helical" evidence="5">
    <location>
        <begin position="253"/>
        <end position="272"/>
    </location>
</feature>
<evidence type="ECO:0000256" key="2">
    <source>
        <dbReference type="ARBA" id="ARBA00022692"/>
    </source>
</evidence>
<dbReference type="SUPFAM" id="SSF103473">
    <property type="entry name" value="MFS general substrate transporter"/>
    <property type="match status" value="1"/>
</dbReference>
<dbReference type="CDD" id="cd17353">
    <property type="entry name" value="MFS_OFA_like"/>
    <property type="match status" value="1"/>
</dbReference>
<feature type="transmembrane region" description="Helical" evidence="5">
    <location>
        <begin position="292"/>
        <end position="314"/>
    </location>
</feature>
<dbReference type="PROSITE" id="PS50850">
    <property type="entry name" value="MFS"/>
    <property type="match status" value="1"/>
</dbReference>
<keyword evidence="3 5" id="KW-1133">Transmembrane helix</keyword>
<organism evidence="7 8">
    <name type="scientific">Paractinoplanes hotanensis</name>
    <dbReference type="NCBI Taxonomy" id="2906497"/>
    <lineage>
        <taxon>Bacteria</taxon>
        <taxon>Bacillati</taxon>
        <taxon>Actinomycetota</taxon>
        <taxon>Actinomycetes</taxon>
        <taxon>Micromonosporales</taxon>
        <taxon>Micromonosporaceae</taxon>
        <taxon>Paractinoplanes</taxon>
    </lineage>
</organism>
<sequence>MSLLTRLDREHSVAPPGFSRWLIPPAALSVHLCIGQVYATSVYKNSFVSHFEASQTSIGIIFSIAIVMLGLSAAVGGTWVERNGPRKAMFVSACFWAAGFLVSALGIGTSQLWLVYLGYGVLGGIGLGIGYISPVSTLIKWFPDRPGLATGLAIMGFGGGALIASPASRQLLSFYDDNYDPSVATSVASGGSLVALFLTLGIAYFVIMMFGVANMRVPAGDWKPDGWDPASVKVKPLVTSASVSAANAIRTRAFWLLWIVLFCNVTAGIGILEQASPMIQDFFRSDGVSSVSVAAAGGFVGVLSLFNMAGRFAWSSTSDVIGRKPIYLVYLGVGVILYLLLATVGDAATWLFVILAGIILSFYGGGFATVPAYLRDLFGTFQVGAIHGRLLTAWSAAGVAGPLIINGFLDAEGKPGTLTSAAYQPALFTMVGILVVGFVANLLIRPVPERYHEPARPLEKEAAA</sequence>
<dbReference type="Gene3D" id="1.20.1250.20">
    <property type="entry name" value="MFS general substrate transporter like domains"/>
    <property type="match status" value="2"/>
</dbReference>
<feature type="transmembrane region" description="Helical" evidence="5">
    <location>
        <begin position="58"/>
        <end position="76"/>
    </location>
</feature>
<feature type="domain" description="Major facilitator superfamily (MFS) profile" evidence="6">
    <location>
        <begin position="1"/>
        <end position="449"/>
    </location>
</feature>
<dbReference type="InterPro" id="IPR036259">
    <property type="entry name" value="MFS_trans_sf"/>
</dbReference>
<name>A0ABT0YA10_9ACTN</name>
<evidence type="ECO:0000313" key="8">
    <source>
        <dbReference type="Proteomes" id="UP001523216"/>
    </source>
</evidence>
<dbReference type="PANTHER" id="PTHR11360:SF317">
    <property type="entry name" value="MAJOR FACILITATOR SUPERFAMILY (MFS) PROFILE DOMAIN-CONTAINING PROTEIN-RELATED"/>
    <property type="match status" value="1"/>
</dbReference>
<dbReference type="Proteomes" id="UP001523216">
    <property type="component" value="Unassembled WGS sequence"/>
</dbReference>
<evidence type="ECO:0000256" key="5">
    <source>
        <dbReference type="SAM" id="Phobius"/>
    </source>
</evidence>
<feature type="transmembrane region" description="Helical" evidence="5">
    <location>
        <begin position="113"/>
        <end position="135"/>
    </location>
</feature>
<keyword evidence="8" id="KW-1185">Reference proteome</keyword>
<feature type="transmembrane region" description="Helical" evidence="5">
    <location>
        <begin position="187"/>
        <end position="213"/>
    </location>
</feature>
<evidence type="ECO:0000313" key="7">
    <source>
        <dbReference type="EMBL" id="MCM4082610.1"/>
    </source>
</evidence>
<feature type="transmembrane region" description="Helical" evidence="5">
    <location>
        <begin position="350"/>
        <end position="374"/>
    </location>
</feature>
<dbReference type="PANTHER" id="PTHR11360">
    <property type="entry name" value="MONOCARBOXYLATE TRANSPORTER"/>
    <property type="match status" value="1"/>
</dbReference>
<dbReference type="EMBL" id="JAMQOL010000049">
    <property type="protein sequence ID" value="MCM4082610.1"/>
    <property type="molecule type" value="Genomic_DNA"/>
</dbReference>
<evidence type="ECO:0000256" key="3">
    <source>
        <dbReference type="ARBA" id="ARBA00022989"/>
    </source>
</evidence>
<gene>
    <name evidence="7" type="ORF">LXN57_34080</name>
</gene>
<accession>A0ABT0YA10</accession>
<dbReference type="InterPro" id="IPR011701">
    <property type="entry name" value="MFS"/>
</dbReference>
<protein>
    <submittedName>
        <fullName evidence="7">OFA family MFS transporter</fullName>
    </submittedName>
</protein>
<comment type="subcellular location">
    <subcellularLocation>
        <location evidence="1">Cell membrane</location>
        <topology evidence="1">Multi-pass membrane protein</topology>
    </subcellularLocation>
</comment>
<keyword evidence="2 5" id="KW-0812">Transmembrane</keyword>
<feature type="transmembrane region" description="Helical" evidence="5">
    <location>
        <begin position="147"/>
        <end position="167"/>
    </location>
</feature>
<reference evidence="7 8" key="1">
    <citation type="submission" date="2022-06" db="EMBL/GenBank/DDBJ databases">
        <title>Actinoplanes abujensis sp. nov., isolated from Nigerian arid soil.</title>
        <authorList>
            <person name="Ding P."/>
        </authorList>
    </citation>
    <scope>NUCLEOTIDE SEQUENCE [LARGE SCALE GENOMIC DNA]</scope>
    <source>
        <strain evidence="8">TRM88002</strain>
    </source>
</reference>
<keyword evidence="4 5" id="KW-0472">Membrane</keyword>
<dbReference type="Pfam" id="PF07690">
    <property type="entry name" value="MFS_1"/>
    <property type="match status" value="1"/>
</dbReference>
<feature type="transmembrane region" description="Helical" evidence="5">
    <location>
        <begin position="421"/>
        <end position="444"/>
    </location>
</feature>
<feature type="transmembrane region" description="Helical" evidence="5">
    <location>
        <begin position="21"/>
        <end position="38"/>
    </location>
</feature>
<dbReference type="InterPro" id="IPR050327">
    <property type="entry name" value="Proton-linked_MCT"/>
</dbReference>
<dbReference type="InterPro" id="IPR020846">
    <property type="entry name" value="MFS_dom"/>
</dbReference>